<proteinExistence type="predicted"/>
<reference evidence="1" key="1">
    <citation type="journal article" date="2022" name="bioRxiv">
        <title>Sequencing and chromosome-scale assembly of the giantPleurodeles waltlgenome.</title>
        <authorList>
            <person name="Brown T."/>
            <person name="Elewa A."/>
            <person name="Iarovenko S."/>
            <person name="Subramanian E."/>
            <person name="Araus A.J."/>
            <person name="Petzold A."/>
            <person name="Susuki M."/>
            <person name="Suzuki K.-i.T."/>
            <person name="Hayashi T."/>
            <person name="Toyoda A."/>
            <person name="Oliveira C."/>
            <person name="Osipova E."/>
            <person name="Leigh N.D."/>
            <person name="Simon A."/>
            <person name="Yun M.H."/>
        </authorList>
    </citation>
    <scope>NUCLEOTIDE SEQUENCE</scope>
    <source>
        <strain evidence="1">20211129_DDA</strain>
        <tissue evidence="1">Liver</tissue>
    </source>
</reference>
<gene>
    <name evidence="1" type="ORF">NDU88_008303</name>
</gene>
<accession>A0AAV7PVT8</accession>
<evidence type="ECO:0000313" key="1">
    <source>
        <dbReference type="EMBL" id="KAJ1129943.1"/>
    </source>
</evidence>
<evidence type="ECO:0000313" key="2">
    <source>
        <dbReference type="Proteomes" id="UP001066276"/>
    </source>
</evidence>
<dbReference type="EMBL" id="JANPWB010000011">
    <property type="protein sequence ID" value="KAJ1129943.1"/>
    <property type="molecule type" value="Genomic_DNA"/>
</dbReference>
<protein>
    <submittedName>
        <fullName evidence="1">Uncharacterized protein</fullName>
    </submittedName>
</protein>
<organism evidence="1 2">
    <name type="scientific">Pleurodeles waltl</name>
    <name type="common">Iberian ribbed newt</name>
    <dbReference type="NCBI Taxonomy" id="8319"/>
    <lineage>
        <taxon>Eukaryota</taxon>
        <taxon>Metazoa</taxon>
        <taxon>Chordata</taxon>
        <taxon>Craniata</taxon>
        <taxon>Vertebrata</taxon>
        <taxon>Euteleostomi</taxon>
        <taxon>Amphibia</taxon>
        <taxon>Batrachia</taxon>
        <taxon>Caudata</taxon>
        <taxon>Salamandroidea</taxon>
        <taxon>Salamandridae</taxon>
        <taxon>Pleurodelinae</taxon>
        <taxon>Pleurodeles</taxon>
    </lineage>
</organism>
<dbReference type="Proteomes" id="UP001066276">
    <property type="component" value="Chromosome 7"/>
</dbReference>
<name>A0AAV7PVT8_PLEWA</name>
<sequence>MRAPSTACKLSPSPANSVGRLGVPRVCCKLPFSHASSPVPKSSVKPTYETLSLCKVFANPTTPGTFRCGLPFHAVLTPTAHQLYPGMTLGSVLAPLVPAGSSSRCSLAFTVGSLPRHPCPAPRGVLTPLGSATGTQIPKAAPSAPRRLHKNPHACAWL</sequence>
<dbReference type="AlphaFoldDB" id="A0AAV7PVT8"/>
<comment type="caution">
    <text evidence="1">The sequence shown here is derived from an EMBL/GenBank/DDBJ whole genome shotgun (WGS) entry which is preliminary data.</text>
</comment>
<keyword evidence="2" id="KW-1185">Reference proteome</keyword>